<reference evidence="3 4" key="1">
    <citation type="submission" date="2017-01" db="EMBL/GenBank/DDBJ databases">
        <authorList>
            <person name="Erauso G."/>
        </authorList>
    </citation>
    <scope>NUCLEOTIDE SEQUENCE [LARGE SCALE GENOMIC DNA]</scope>
    <source>
        <strain evidence="3">MESINF1</strain>
    </source>
</reference>
<dbReference type="RefSeq" id="WP_169699332.1">
    <property type="nucleotide sequence ID" value="NZ_LS974202.1"/>
</dbReference>
<dbReference type="EMBL" id="LS974202">
    <property type="protein sequence ID" value="SSC13155.1"/>
    <property type="molecule type" value="Genomic_DNA"/>
</dbReference>
<dbReference type="KEGG" id="minf:MESINF_1711"/>
<dbReference type="PANTHER" id="PTHR15239:SF6">
    <property type="entry name" value="RIBOSOME QUALITY CONTROL COMPLEX SUBUNIT NEMF"/>
    <property type="match status" value="1"/>
</dbReference>
<evidence type="ECO:0000313" key="4">
    <source>
        <dbReference type="Proteomes" id="UP000250796"/>
    </source>
</evidence>
<evidence type="ECO:0000259" key="2">
    <source>
        <dbReference type="Pfam" id="PF05670"/>
    </source>
</evidence>
<dbReference type="GO" id="GO:0072344">
    <property type="term" value="P:rescue of stalled ribosome"/>
    <property type="evidence" value="ECO:0007669"/>
    <property type="project" value="TreeGrafter"/>
</dbReference>
<dbReference type="Gene3D" id="2.30.310.10">
    <property type="entry name" value="ibrinogen binding protein from staphylococcus aureus domain"/>
    <property type="match status" value="1"/>
</dbReference>
<evidence type="ECO:0000313" key="3">
    <source>
        <dbReference type="EMBL" id="SSC13155.1"/>
    </source>
</evidence>
<evidence type="ECO:0000256" key="1">
    <source>
        <dbReference type="SAM" id="Coils"/>
    </source>
</evidence>
<sequence length="561" mass="64157">MIFDGLVLKRVVNELQNVTGQQLRQVYQTGKSEFFFKFSRSGLNVSLDPSTPYISSSDRDENSASLETPFSIYLRRHLNGLFLESIAQEKMDRIVRLALEGVNAFGERESYQLVIELMGPGSNMIVLDDWGNIIQAFREMITEKRTLTRGARYVPPEPRGKDLSNLPIGEIRSLILGSSEKLSKAIWSTFSGISKRTSENITGYLGLEEIAPAKLEDERLDELCAFLGKMASDFDSSILYTCLNEGLLEISPIPLDFKGDCKEMQASKAINEVLVHFGVDREIDRRRRSIVGKLLKAIARQEKLIEKLEKELQEVNDYDSYRYYGELLVANLYRLKERTPSIELEDWKSGERIKIDLDDRLTPSENAQLFFKYYDKSRRKEIQLTRRLKEVNDEREYLEQLEEMVRLSENLAELDSFKGELRQAGIIRAESVEKKRRRMPPSGPRIFERYGFKYLVGKNNTQNDEITKTASKEDFWFHARGIPGAHVILKRAGKDISEKAIRFGAALAGHYSKGRFSGKVEVAYTLAGNIIKPKGAKPGMVIYRKAKTILVDLSTDLEERL</sequence>
<dbReference type="Pfam" id="PF05670">
    <property type="entry name" value="NFACT-R_1"/>
    <property type="match status" value="1"/>
</dbReference>
<keyword evidence="4" id="KW-1185">Reference proteome</keyword>
<organism evidence="3 4">
    <name type="scientific">Mesotoga infera</name>
    <dbReference type="NCBI Taxonomy" id="1236046"/>
    <lineage>
        <taxon>Bacteria</taxon>
        <taxon>Thermotogati</taxon>
        <taxon>Thermotogota</taxon>
        <taxon>Thermotogae</taxon>
        <taxon>Kosmotogales</taxon>
        <taxon>Kosmotogaceae</taxon>
        <taxon>Mesotoga</taxon>
    </lineage>
</organism>
<dbReference type="GO" id="GO:0043023">
    <property type="term" value="F:ribosomal large subunit binding"/>
    <property type="evidence" value="ECO:0007669"/>
    <property type="project" value="TreeGrafter"/>
</dbReference>
<name>A0A7Z7LFY4_9BACT</name>
<accession>A0A7Z7LFY4</accession>
<gene>
    <name evidence="3" type="ORF">MESINF_1711</name>
</gene>
<dbReference type="GO" id="GO:0000049">
    <property type="term" value="F:tRNA binding"/>
    <property type="evidence" value="ECO:0007669"/>
    <property type="project" value="TreeGrafter"/>
</dbReference>
<dbReference type="PANTHER" id="PTHR15239">
    <property type="entry name" value="NUCLEAR EXPORT MEDIATOR FACTOR NEMF"/>
    <property type="match status" value="1"/>
</dbReference>
<feature type="domain" description="NFACT RNA-binding" evidence="2">
    <location>
        <begin position="453"/>
        <end position="539"/>
    </location>
</feature>
<proteinExistence type="predicted"/>
<feature type="coiled-coil region" evidence="1">
    <location>
        <begin position="291"/>
        <end position="318"/>
    </location>
</feature>
<dbReference type="AlphaFoldDB" id="A0A7Z7LFY4"/>
<dbReference type="InterPro" id="IPR008532">
    <property type="entry name" value="NFACT_RNA-bd"/>
</dbReference>
<protein>
    <submittedName>
        <fullName evidence="3">Putative RNA-binding protein, snRNP like protein</fullName>
    </submittedName>
</protein>
<dbReference type="GO" id="GO:1990112">
    <property type="term" value="C:RQC complex"/>
    <property type="evidence" value="ECO:0007669"/>
    <property type="project" value="TreeGrafter"/>
</dbReference>
<dbReference type="Pfam" id="PF05833">
    <property type="entry name" value="NFACT_N"/>
    <property type="match status" value="1"/>
</dbReference>
<keyword evidence="1" id="KW-0175">Coiled coil</keyword>
<dbReference type="InterPro" id="IPR051608">
    <property type="entry name" value="RQC_Subunit_NEMF"/>
</dbReference>
<dbReference type="Proteomes" id="UP000250796">
    <property type="component" value="Chromosome MESINF"/>
</dbReference>